<sequence>MAQSRSKSMEYEFSTVTPCLLLKCLEFHEVPRPLEVYFRIMKKSQFLETISTTLKHFFATFEPQYNDIIKQIFSDPLILKSKKDLLCKIMPVCLEIAIDSKFLNFYLMHAFMGYVVSFCYEKGECYRIFETLCKCAIAAFHQKFLDVTELEGSNPLQAYSHHLNTLILQLSKDRIAKNRLQIIDILIQSGEEKKSVLHRLARCKVIAFYNNPYSISRFEINLFYGTQAPVLRQLNQGFDNLLRNVPKTFLKLKIESKKSSQSNLFNSQDTRVISRNNKGSKSNLNIHPSSSHEHPSGLPRRCQDEEISFKNSLSRSANGSLIAKQYQFPPRRHPLGQGLSNLYVIRPTYHPPKRSQVTENLYKRSLSVPNRTRTDVAISTEMSLAASAQTQVAEGAETSPEQPLPVISKGSHHDGLSKNSLMRAVKSLNIKSIINRFSPQTSMSSPTSDISPEISSSQGISRSDTSPCDNNPSAPSTSHVTSRHEISPLENTFPKASTCKVSKKRKKKEERDSSNIRGASGFHISDTNAEGNHNLPECSKEEEELIFYGKRDHVCYYCKTECFKYVVYVATVFIVDFIKNESSSKYL</sequence>
<feature type="region of interest" description="Disordered" evidence="1">
    <location>
        <begin position="389"/>
        <end position="417"/>
    </location>
</feature>
<dbReference type="EMBL" id="BMAW01100491">
    <property type="protein sequence ID" value="GFS95191.1"/>
    <property type="molecule type" value="Genomic_DNA"/>
</dbReference>
<evidence type="ECO:0000313" key="3">
    <source>
        <dbReference type="Proteomes" id="UP000887013"/>
    </source>
</evidence>
<name>A0A8X6TD13_NEPPI</name>
<dbReference type="Proteomes" id="UP000887013">
    <property type="component" value="Unassembled WGS sequence"/>
</dbReference>
<feature type="region of interest" description="Disordered" evidence="1">
    <location>
        <begin position="263"/>
        <end position="300"/>
    </location>
</feature>
<gene>
    <name evidence="2" type="primary">AVEN_234490_1</name>
    <name evidence="2" type="ORF">NPIL_683621</name>
</gene>
<feature type="region of interest" description="Disordered" evidence="1">
    <location>
        <begin position="438"/>
        <end position="535"/>
    </location>
</feature>
<evidence type="ECO:0000313" key="2">
    <source>
        <dbReference type="EMBL" id="GFS95191.1"/>
    </source>
</evidence>
<feature type="compositionally biased region" description="Polar residues" evidence="1">
    <location>
        <begin position="438"/>
        <end position="480"/>
    </location>
</feature>
<proteinExistence type="predicted"/>
<feature type="compositionally biased region" description="Polar residues" evidence="1">
    <location>
        <begin position="263"/>
        <end position="289"/>
    </location>
</feature>
<evidence type="ECO:0000256" key="1">
    <source>
        <dbReference type="SAM" id="MobiDB-lite"/>
    </source>
</evidence>
<accession>A0A8X6TD13</accession>
<keyword evidence="3" id="KW-1185">Reference proteome</keyword>
<dbReference type="OrthoDB" id="6435617at2759"/>
<comment type="caution">
    <text evidence="2">The sequence shown here is derived from an EMBL/GenBank/DDBJ whole genome shotgun (WGS) entry which is preliminary data.</text>
</comment>
<dbReference type="AlphaFoldDB" id="A0A8X6TD13"/>
<organism evidence="2 3">
    <name type="scientific">Nephila pilipes</name>
    <name type="common">Giant wood spider</name>
    <name type="synonym">Nephila maculata</name>
    <dbReference type="NCBI Taxonomy" id="299642"/>
    <lineage>
        <taxon>Eukaryota</taxon>
        <taxon>Metazoa</taxon>
        <taxon>Ecdysozoa</taxon>
        <taxon>Arthropoda</taxon>
        <taxon>Chelicerata</taxon>
        <taxon>Arachnida</taxon>
        <taxon>Araneae</taxon>
        <taxon>Araneomorphae</taxon>
        <taxon>Entelegynae</taxon>
        <taxon>Araneoidea</taxon>
        <taxon>Nephilidae</taxon>
        <taxon>Nephila</taxon>
    </lineage>
</organism>
<protein>
    <submittedName>
        <fullName evidence="2">Uncharacterized protein</fullName>
    </submittedName>
</protein>
<reference evidence="2" key="1">
    <citation type="submission" date="2020-08" db="EMBL/GenBank/DDBJ databases">
        <title>Multicomponent nature underlies the extraordinary mechanical properties of spider dragline silk.</title>
        <authorList>
            <person name="Kono N."/>
            <person name="Nakamura H."/>
            <person name="Mori M."/>
            <person name="Yoshida Y."/>
            <person name="Ohtoshi R."/>
            <person name="Malay A.D."/>
            <person name="Moran D.A.P."/>
            <person name="Tomita M."/>
            <person name="Numata K."/>
            <person name="Arakawa K."/>
        </authorList>
    </citation>
    <scope>NUCLEOTIDE SEQUENCE</scope>
</reference>
<feature type="compositionally biased region" description="Basic and acidic residues" evidence="1">
    <location>
        <begin position="290"/>
        <end position="300"/>
    </location>
</feature>